<dbReference type="InterPro" id="IPR000653">
    <property type="entry name" value="DegT/StrS_aminotransferase"/>
</dbReference>
<organism evidence="4 5">
    <name type="scientific">Desulfoplanes formicivorans</name>
    <dbReference type="NCBI Taxonomy" id="1592317"/>
    <lineage>
        <taxon>Bacteria</taxon>
        <taxon>Pseudomonadati</taxon>
        <taxon>Thermodesulfobacteriota</taxon>
        <taxon>Desulfovibrionia</taxon>
        <taxon>Desulfovibrionales</taxon>
        <taxon>Desulfoplanaceae</taxon>
        <taxon>Desulfoplanes</taxon>
    </lineage>
</organism>
<keyword evidence="4" id="KW-0808">Transferase</keyword>
<dbReference type="InterPro" id="IPR015421">
    <property type="entry name" value="PyrdxlP-dep_Trfase_major"/>
</dbReference>
<sequence length="387" mass="42564">MSIPFIDLKAQYALIEDKVRANMDQVLGHGAYIMGPEIKELEQRLGEYIGSRYALGCSSGSDALLMALMALDIGPGDAVFTTPFTFFATAEEIAMVGATPVFVDIDPVTFNMDPACLEKAINALEARDNSIYPLPRGYEELTPRAVIPVDLFGLAADYDRIESLCKAHHLRIIEDAAQAFGAVYKDRSSRACGFGDIGCTSFFPAKPLGCYGDGGMCFTNDGELEEKLRSIRVHGMGADRYDNVRIGINGRLDSLQAAVLLAKFELFPDEIKARNKVADRYAQLLGEEVITPRVPEGYVSVWAQYSVLARDASHREALRARLNEHGIPTAVYYPIPLHLQTAFRGLGYESGTMPVSERSGERILSLPMHPYLDGATQEHIATVIREM</sequence>
<comment type="caution">
    <text evidence="4">The sequence shown here is derived from an EMBL/GenBank/DDBJ whole genome shotgun (WGS) entry which is preliminary data.</text>
</comment>
<dbReference type="EMBL" id="BDFE01000020">
    <property type="protein sequence ID" value="GAU09603.1"/>
    <property type="molecule type" value="Genomic_DNA"/>
</dbReference>
<accession>A0A194AJV9</accession>
<dbReference type="Proteomes" id="UP000095200">
    <property type="component" value="Unassembled WGS sequence"/>
</dbReference>
<dbReference type="Gene3D" id="3.40.640.10">
    <property type="entry name" value="Type I PLP-dependent aspartate aminotransferase-like (Major domain)"/>
    <property type="match status" value="1"/>
</dbReference>
<dbReference type="PIRSF" id="PIRSF000390">
    <property type="entry name" value="PLP_StrS"/>
    <property type="match status" value="1"/>
</dbReference>
<reference evidence="5" key="1">
    <citation type="submission" date="2016-06" db="EMBL/GenBank/DDBJ databases">
        <title>Draft genome sequence of Desulfoplanes formicivorans strain Pf12B.</title>
        <authorList>
            <person name="Watanabe M."/>
            <person name="Kojima H."/>
            <person name="Fukui M."/>
        </authorList>
    </citation>
    <scope>NUCLEOTIDE SEQUENCE [LARGE SCALE GENOMIC DNA]</scope>
    <source>
        <strain evidence="5">Pf12B</strain>
    </source>
</reference>
<dbReference type="Gene3D" id="3.90.1150.10">
    <property type="entry name" value="Aspartate Aminotransferase, domain 1"/>
    <property type="match status" value="1"/>
</dbReference>
<evidence type="ECO:0000313" key="5">
    <source>
        <dbReference type="Proteomes" id="UP000095200"/>
    </source>
</evidence>
<protein>
    <submittedName>
        <fullName evidence="4">Aminotransferase DegT</fullName>
    </submittedName>
</protein>
<evidence type="ECO:0000256" key="3">
    <source>
        <dbReference type="RuleBase" id="RU004508"/>
    </source>
</evidence>
<comment type="similarity">
    <text evidence="3">Belongs to the DegT/DnrJ/EryC1 family.</text>
</comment>
<gene>
    <name evidence="4" type="ORF">DPF_2332</name>
</gene>
<dbReference type="GO" id="GO:0030170">
    <property type="term" value="F:pyridoxal phosphate binding"/>
    <property type="evidence" value="ECO:0007669"/>
    <property type="project" value="TreeGrafter"/>
</dbReference>
<dbReference type="InterPro" id="IPR015422">
    <property type="entry name" value="PyrdxlP-dep_Trfase_small"/>
</dbReference>
<evidence type="ECO:0000256" key="1">
    <source>
        <dbReference type="PIRSR" id="PIRSR000390-1"/>
    </source>
</evidence>
<evidence type="ECO:0000256" key="2">
    <source>
        <dbReference type="PIRSR" id="PIRSR000390-2"/>
    </source>
</evidence>
<dbReference type="SUPFAM" id="SSF53383">
    <property type="entry name" value="PLP-dependent transferases"/>
    <property type="match status" value="1"/>
</dbReference>
<dbReference type="OrthoDB" id="9766188at2"/>
<feature type="active site" description="Proton acceptor" evidence="1">
    <location>
        <position position="206"/>
    </location>
</feature>
<dbReference type="PANTHER" id="PTHR30244:SF42">
    <property type="entry name" value="UDP-2-ACETAMIDO-2-DEOXY-3-OXO-D-GLUCURONATE AMINOTRANSFERASE"/>
    <property type="match status" value="1"/>
</dbReference>
<dbReference type="STRING" id="1592317.DPF_2332"/>
<name>A0A194AJV9_9BACT</name>
<dbReference type="CDD" id="cd00616">
    <property type="entry name" value="AHBA_syn"/>
    <property type="match status" value="1"/>
</dbReference>
<keyword evidence="2 3" id="KW-0663">Pyridoxal phosphate</keyword>
<evidence type="ECO:0000313" key="4">
    <source>
        <dbReference type="EMBL" id="GAU09603.1"/>
    </source>
</evidence>
<dbReference type="GO" id="GO:0008483">
    <property type="term" value="F:transaminase activity"/>
    <property type="evidence" value="ECO:0007669"/>
    <property type="project" value="UniProtKB-KW"/>
</dbReference>
<dbReference type="AlphaFoldDB" id="A0A194AJV9"/>
<dbReference type="Pfam" id="PF01041">
    <property type="entry name" value="DegT_DnrJ_EryC1"/>
    <property type="match status" value="1"/>
</dbReference>
<dbReference type="GO" id="GO:0000271">
    <property type="term" value="P:polysaccharide biosynthetic process"/>
    <property type="evidence" value="ECO:0007669"/>
    <property type="project" value="TreeGrafter"/>
</dbReference>
<dbReference type="PANTHER" id="PTHR30244">
    <property type="entry name" value="TRANSAMINASE"/>
    <property type="match status" value="1"/>
</dbReference>
<dbReference type="RefSeq" id="WP_069859865.1">
    <property type="nucleotide sequence ID" value="NZ_BDFE01000020.1"/>
</dbReference>
<proteinExistence type="inferred from homology"/>
<dbReference type="InterPro" id="IPR015424">
    <property type="entry name" value="PyrdxlP-dep_Trfase"/>
</dbReference>
<keyword evidence="5" id="KW-1185">Reference proteome</keyword>
<feature type="modified residue" description="N6-(pyridoxal phosphate)lysine" evidence="2">
    <location>
        <position position="206"/>
    </location>
</feature>
<keyword evidence="4" id="KW-0032">Aminotransferase</keyword>